<dbReference type="RefSeq" id="WP_004486270.1">
    <property type="nucleotide sequence ID" value="NZ_CP028371.1"/>
</dbReference>
<gene>
    <name evidence="1" type="ORF">BWD14_15060</name>
</gene>
<dbReference type="Proteomes" id="UP000189337">
    <property type="component" value="Unassembled WGS sequence"/>
</dbReference>
<name>A0AB73M3D5_9LEPT</name>
<dbReference type="AlphaFoldDB" id="A0AB73M3D5"/>
<dbReference type="EMBL" id="MTSU01000016">
    <property type="protein sequence ID" value="ONF91833.1"/>
    <property type="molecule type" value="Genomic_DNA"/>
</dbReference>
<accession>A0AB73M3D5</accession>
<evidence type="ECO:0000313" key="1">
    <source>
        <dbReference type="EMBL" id="ONF91833.1"/>
    </source>
</evidence>
<protein>
    <submittedName>
        <fullName evidence="1">Uncharacterized protein</fullName>
    </submittedName>
</protein>
<organism evidence="1 2">
    <name type="scientific">Leptospira santarosai</name>
    <dbReference type="NCBI Taxonomy" id="28183"/>
    <lineage>
        <taxon>Bacteria</taxon>
        <taxon>Pseudomonadati</taxon>
        <taxon>Spirochaetota</taxon>
        <taxon>Spirochaetia</taxon>
        <taxon>Leptospirales</taxon>
        <taxon>Leptospiraceae</taxon>
        <taxon>Leptospira</taxon>
    </lineage>
</organism>
<evidence type="ECO:0000313" key="2">
    <source>
        <dbReference type="Proteomes" id="UP000189337"/>
    </source>
</evidence>
<reference evidence="1 2" key="1">
    <citation type="submission" date="2017-01" db="EMBL/GenBank/DDBJ databases">
        <title>Comparative genomic analysis of Brazilian Leptospira santarosai.</title>
        <authorList>
            <person name="Moreno L.Z."/>
            <person name="Miraglia F."/>
            <person name="Kremer F.S."/>
            <person name="Eslabao M.R."/>
            <person name="Lilenbaum W."/>
            <person name="Dellagostin O.A."/>
            <person name="Moreno A.M."/>
        </authorList>
    </citation>
    <scope>NUCLEOTIDE SEQUENCE [LARGE SCALE GENOMIC DNA]</scope>
    <source>
        <strain evidence="1 2">M52/8-19</strain>
    </source>
</reference>
<comment type="caution">
    <text evidence="1">The sequence shown here is derived from an EMBL/GenBank/DDBJ whole genome shotgun (WGS) entry which is preliminary data.</text>
</comment>
<proteinExistence type="predicted"/>
<sequence length="63" mass="7239">MSETTKNARIQKITEGEEVKFEIFIPRTDEPDILIYLDKESFLSFLKGLAEYGSLNKEEGINV</sequence>